<dbReference type="SUPFAM" id="SSF53822">
    <property type="entry name" value="Periplasmic binding protein-like I"/>
    <property type="match status" value="1"/>
</dbReference>
<evidence type="ECO:0000256" key="7">
    <source>
        <dbReference type="ARBA" id="ARBA00023136"/>
    </source>
</evidence>
<evidence type="ECO:0000256" key="2">
    <source>
        <dbReference type="ARBA" id="ARBA00022475"/>
    </source>
</evidence>
<keyword evidence="13" id="KW-1185">Reference proteome</keyword>
<dbReference type="GO" id="GO:0005886">
    <property type="term" value="C:plasma membrane"/>
    <property type="evidence" value="ECO:0007669"/>
    <property type="project" value="UniProtKB-SubCell"/>
</dbReference>
<organism evidence="12 13">
    <name type="scientific">Pleurodeles waltl</name>
    <name type="common">Iberian ribbed newt</name>
    <dbReference type="NCBI Taxonomy" id="8319"/>
    <lineage>
        <taxon>Eukaryota</taxon>
        <taxon>Metazoa</taxon>
        <taxon>Chordata</taxon>
        <taxon>Craniata</taxon>
        <taxon>Vertebrata</taxon>
        <taxon>Euteleostomi</taxon>
        <taxon>Amphibia</taxon>
        <taxon>Batrachia</taxon>
        <taxon>Caudata</taxon>
        <taxon>Salamandroidea</taxon>
        <taxon>Salamandridae</taxon>
        <taxon>Pleurodelinae</taxon>
        <taxon>Pleurodeles</taxon>
    </lineage>
</organism>
<evidence type="ECO:0000256" key="9">
    <source>
        <dbReference type="ARBA" id="ARBA00023180"/>
    </source>
</evidence>
<dbReference type="InterPro" id="IPR001828">
    <property type="entry name" value="ANF_lig-bd_rcpt"/>
</dbReference>
<evidence type="ECO:0000256" key="5">
    <source>
        <dbReference type="ARBA" id="ARBA00022989"/>
    </source>
</evidence>
<dbReference type="FunFam" id="3.40.50.2300:FF:000016">
    <property type="entry name" value="Taste 1 receptor member 2"/>
    <property type="match status" value="1"/>
</dbReference>
<keyword evidence="7" id="KW-0472">Membrane</keyword>
<dbReference type="InterPro" id="IPR000337">
    <property type="entry name" value="GPCR_3"/>
</dbReference>
<keyword evidence="9" id="KW-0325">Glycoprotein</keyword>
<gene>
    <name evidence="12" type="ORF">NDU88_000586</name>
</gene>
<comment type="caution">
    <text evidence="12">The sequence shown here is derived from an EMBL/GenBank/DDBJ whole genome shotgun (WGS) entry which is preliminary data.</text>
</comment>
<dbReference type="PRINTS" id="PR00248">
    <property type="entry name" value="GPCRMGR"/>
</dbReference>
<evidence type="ECO:0000256" key="8">
    <source>
        <dbReference type="ARBA" id="ARBA00023170"/>
    </source>
</evidence>
<reference evidence="12" key="1">
    <citation type="journal article" date="2022" name="bioRxiv">
        <title>Sequencing and chromosome-scale assembly of the giantPleurodeles waltlgenome.</title>
        <authorList>
            <person name="Brown T."/>
            <person name="Elewa A."/>
            <person name="Iarovenko S."/>
            <person name="Subramanian E."/>
            <person name="Araus A.J."/>
            <person name="Petzold A."/>
            <person name="Susuki M."/>
            <person name="Suzuki K.-i.T."/>
            <person name="Hayashi T."/>
            <person name="Toyoda A."/>
            <person name="Oliveira C."/>
            <person name="Osipova E."/>
            <person name="Leigh N.D."/>
            <person name="Simon A."/>
            <person name="Yun M.H."/>
        </authorList>
    </citation>
    <scope>NUCLEOTIDE SEQUENCE</scope>
    <source>
        <strain evidence="12">20211129_DDA</strain>
        <tissue evidence="12">Liver</tissue>
    </source>
</reference>
<sequence>MEDVSVSATRKVTFKLGAKPCFWFGPRMPLLVWCLKLVYLAQSTVPGCQLKRDSVSGFSRDGDILLGGIFRVHFSALQPLLTFQEEPVAATCQTFGLQNYQLVQAMVFAIKEINNNPTILPNITLGFHIYDSCTLFKRSLKATLWMLSGQEVPTPNYRCGRRLPPAAIIGDSGSTRSIVLALILGLYRHPQISYGSTSPLLGDRNQFPSFFRTIPSDDFQSRGLAQLVIHFGWTWVGIVASDDEYGQVGSQIVQQELIKAGACVAFNVNILISRSDKNAFYIAHIIKNSTANAIVIFSSVAYLPPLLDELLRQNITGKIWIASEGWSTSFPVPFEKYSEILASTIGFAIHSGKMLGFQEYFTSIHPSSSPWDMFLRKFWEGAFRCQWLDWENLLTRDNTTKKCTGAERMESLPINSIIEFRFTYNIYKAVYATALALEDLRKCMQYGEHFPQETCANISAFHPWQLLHYIKKVRLGRETTEAFFDKHGNPPVLYDIVNWQRDPENITRHVKVGSYDSTAPSGKTFVMNSSLVQWAAGKTQVRDYNIQI</sequence>
<keyword evidence="10" id="KW-0807">Transducer</keyword>
<keyword evidence="8" id="KW-0675">Receptor</keyword>
<evidence type="ECO:0000313" key="13">
    <source>
        <dbReference type="Proteomes" id="UP001066276"/>
    </source>
</evidence>
<proteinExistence type="predicted"/>
<evidence type="ECO:0000256" key="10">
    <source>
        <dbReference type="ARBA" id="ARBA00023224"/>
    </source>
</evidence>
<keyword evidence="6" id="KW-0297">G-protein coupled receptor</keyword>
<dbReference type="Gene3D" id="3.40.50.2300">
    <property type="match status" value="2"/>
</dbReference>
<dbReference type="AlphaFoldDB" id="A0AAV7KQA4"/>
<dbReference type="InterPro" id="IPR028082">
    <property type="entry name" value="Peripla_BP_I"/>
</dbReference>
<dbReference type="PRINTS" id="PR00592">
    <property type="entry name" value="CASENSINGR"/>
</dbReference>
<protein>
    <recommendedName>
        <fullName evidence="11">Receptor ligand binding region domain-containing protein</fullName>
    </recommendedName>
</protein>
<dbReference type="GO" id="GO:0004930">
    <property type="term" value="F:G protein-coupled receptor activity"/>
    <property type="evidence" value="ECO:0007669"/>
    <property type="project" value="UniProtKB-KW"/>
</dbReference>
<evidence type="ECO:0000256" key="1">
    <source>
        <dbReference type="ARBA" id="ARBA00004651"/>
    </source>
</evidence>
<keyword evidence="2" id="KW-1003">Cell membrane</keyword>
<feature type="domain" description="Receptor ligand binding region" evidence="11">
    <location>
        <begin position="104"/>
        <end position="501"/>
    </location>
</feature>
<dbReference type="InterPro" id="IPR000068">
    <property type="entry name" value="GPCR_3_Ca_sens_rcpt-rel"/>
</dbReference>
<keyword evidence="3" id="KW-0812">Transmembrane</keyword>
<evidence type="ECO:0000256" key="3">
    <source>
        <dbReference type="ARBA" id="ARBA00022692"/>
    </source>
</evidence>
<dbReference type="PANTHER" id="PTHR24061:SF599">
    <property type="entry name" value="G-PROTEIN COUPLED RECEPTORS FAMILY 3 PROFILE DOMAIN-CONTAINING PROTEIN"/>
    <property type="match status" value="1"/>
</dbReference>
<evidence type="ECO:0000256" key="4">
    <source>
        <dbReference type="ARBA" id="ARBA00022729"/>
    </source>
</evidence>
<evidence type="ECO:0000313" key="12">
    <source>
        <dbReference type="EMBL" id="KAJ1080369.1"/>
    </source>
</evidence>
<evidence type="ECO:0000259" key="11">
    <source>
        <dbReference type="Pfam" id="PF01094"/>
    </source>
</evidence>
<dbReference type="EMBL" id="JANPWB010000016">
    <property type="protein sequence ID" value="KAJ1080369.1"/>
    <property type="molecule type" value="Genomic_DNA"/>
</dbReference>
<keyword evidence="5" id="KW-1133">Transmembrane helix</keyword>
<accession>A0AAV7KQA4</accession>
<name>A0AAV7KQA4_PLEWA</name>
<keyword evidence="4" id="KW-0732">Signal</keyword>
<evidence type="ECO:0000256" key="6">
    <source>
        <dbReference type="ARBA" id="ARBA00023040"/>
    </source>
</evidence>
<comment type="subcellular location">
    <subcellularLocation>
        <location evidence="1">Cell membrane</location>
        <topology evidence="1">Multi-pass membrane protein</topology>
    </subcellularLocation>
</comment>
<dbReference type="Pfam" id="PF01094">
    <property type="entry name" value="ANF_receptor"/>
    <property type="match status" value="1"/>
</dbReference>
<dbReference type="FunFam" id="3.40.50.2300:FF:000067">
    <property type="entry name" value="Olfactory receptor C family, h1"/>
    <property type="match status" value="1"/>
</dbReference>
<dbReference type="Proteomes" id="UP001066276">
    <property type="component" value="Chromosome 12"/>
</dbReference>
<dbReference type="PANTHER" id="PTHR24061">
    <property type="entry name" value="CALCIUM-SENSING RECEPTOR-RELATED"/>
    <property type="match status" value="1"/>
</dbReference>